<feature type="compositionally biased region" description="Basic and acidic residues" evidence="1">
    <location>
        <begin position="8"/>
        <end position="28"/>
    </location>
</feature>
<proteinExistence type="predicted"/>
<dbReference type="Proteomes" id="UP001154282">
    <property type="component" value="Unassembled WGS sequence"/>
</dbReference>
<sequence>MLLQTSTHIERNIREQREHERRNVENRKRQLLLQSSNNISSSSSPDESTHGGRRTSGSDALVTRTRGTILTKIRRPIRTSNNNCIIKAKLPVNSAPTDSKLCQWLMIRTKTKTAPH</sequence>
<dbReference type="EMBL" id="CAMGYJ010000010">
    <property type="protein sequence ID" value="CAI0551502.1"/>
    <property type="molecule type" value="Genomic_DNA"/>
</dbReference>
<comment type="caution">
    <text evidence="2">The sequence shown here is derived from an EMBL/GenBank/DDBJ whole genome shotgun (WGS) entry which is preliminary data.</text>
</comment>
<protein>
    <submittedName>
        <fullName evidence="2">Uncharacterized protein</fullName>
    </submittedName>
</protein>
<feature type="compositionally biased region" description="Low complexity" evidence="1">
    <location>
        <begin position="35"/>
        <end position="44"/>
    </location>
</feature>
<reference evidence="2" key="1">
    <citation type="submission" date="2022-08" db="EMBL/GenBank/DDBJ databases">
        <authorList>
            <person name="Gutierrez-Valencia J."/>
        </authorList>
    </citation>
    <scope>NUCLEOTIDE SEQUENCE</scope>
</reference>
<evidence type="ECO:0000313" key="3">
    <source>
        <dbReference type="Proteomes" id="UP001154282"/>
    </source>
</evidence>
<accession>A0AAV0R4Y5</accession>
<name>A0AAV0R4Y5_9ROSI</name>
<dbReference type="AlphaFoldDB" id="A0AAV0R4Y5"/>
<evidence type="ECO:0000256" key="1">
    <source>
        <dbReference type="SAM" id="MobiDB-lite"/>
    </source>
</evidence>
<evidence type="ECO:0000313" key="2">
    <source>
        <dbReference type="EMBL" id="CAI0551502.1"/>
    </source>
</evidence>
<feature type="region of interest" description="Disordered" evidence="1">
    <location>
        <begin position="1"/>
        <end position="67"/>
    </location>
</feature>
<keyword evidence="3" id="KW-1185">Reference proteome</keyword>
<gene>
    <name evidence="2" type="ORF">LITE_LOCUS46006</name>
</gene>
<organism evidence="2 3">
    <name type="scientific">Linum tenue</name>
    <dbReference type="NCBI Taxonomy" id="586396"/>
    <lineage>
        <taxon>Eukaryota</taxon>
        <taxon>Viridiplantae</taxon>
        <taxon>Streptophyta</taxon>
        <taxon>Embryophyta</taxon>
        <taxon>Tracheophyta</taxon>
        <taxon>Spermatophyta</taxon>
        <taxon>Magnoliopsida</taxon>
        <taxon>eudicotyledons</taxon>
        <taxon>Gunneridae</taxon>
        <taxon>Pentapetalae</taxon>
        <taxon>rosids</taxon>
        <taxon>fabids</taxon>
        <taxon>Malpighiales</taxon>
        <taxon>Linaceae</taxon>
        <taxon>Linum</taxon>
    </lineage>
</organism>